<keyword evidence="2 4" id="KW-0413">Isomerase</keyword>
<feature type="active site" description="Proton acceptor; via imino nitrogen" evidence="3">
    <location>
        <position position="23"/>
    </location>
</feature>
<dbReference type="EC" id="5.3.2.-" evidence="4"/>
<dbReference type="CDD" id="cd00491">
    <property type="entry name" value="4Oxalocrotonate_Tautomerase"/>
    <property type="match status" value="1"/>
</dbReference>
<evidence type="ECO:0000256" key="4">
    <source>
        <dbReference type="RuleBase" id="RU362032"/>
    </source>
</evidence>
<evidence type="ECO:0000313" key="6">
    <source>
        <dbReference type="EMBL" id="AGT33787.1"/>
    </source>
</evidence>
<dbReference type="PANTHER" id="PTHR35530">
    <property type="entry name" value="TAUTOMERASE-RELATED"/>
    <property type="match status" value="1"/>
</dbReference>
<evidence type="ECO:0000313" key="7">
    <source>
        <dbReference type="Proteomes" id="UP000015500"/>
    </source>
</evidence>
<evidence type="ECO:0000256" key="3">
    <source>
        <dbReference type="PIRSR" id="PIRSR618191-1"/>
    </source>
</evidence>
<dbReference type="AlphaFoldDB" id="S5ZAE5"/>
<evidence type="ECO:0000256" key="2">
    <source>
        <dbReference type="ARBA" id="ARBA00023235"/>
    </source>
</evidence>
<accession>S5ZAE5</accession>
<reference evidence="6 7" key="1">
    <citation type="journal article" date="2014" name="Genome Announc.">
        <title>Complete Genome Sequence of the Thermophilic Polychlorinated Biphenyl Degrader Geobacillus sp. Strain JF8 (NBRC 109937).</title>
        <authorList>
            <person name="Shintani M."/>
            <person name="Ohtsubo Y."/>
            <person name="Fukuda K."/>
            <person name="Hosoyama A."/>
            <person name="Ohji S."/>
            <person name="Yamazoe A."/>
            <person name="Fujita N."/>
            <person name="Nagata Y."/>
            <person name="Tsuda M."/>
            <person name="Hatta T."/>
            <person name="Kimbara K."/>
        </authorList>
    </citation>
    <scope>NUCLEOTIDE SEQUENCE [LARGE SCALE GENOMIC DNA]</scope>
    <source>
        <strain evidence="6 7">JF8</strain>
    </source>
</reference>
<feature type="domain" description="4-oxalocrotonate tautomerase-like" evidence="5">
    <location>
        <begin position="23"/>
        <end position="79"/>
    </location>
</feature>
<dbReference type="InterPro" id="IPR018191">
    <property type="entry name" value="4-OT"/>
</dbReference>
<dbReference type="NCBIfam" id="TIGR00013">
    <property type="entry name" value="taut"/>
    <property type="match status" value="1"/>
</dbReference>
<dbReference type="Proteomes" id="UP000015500">
    <property type="component" value="Chromosome"/>
</dbReference>
<dbReference type="KEGG" id="gjf:M493_17905"/>
<dbReference type="GO" id="GO:0016853">
    <property type="term" value="F:isomerase activity"/>
    <property type="evidence" value="ECO:0007669"/>
    <property type="project" value="UniProtKB-UniRule"/>
</dbReference>
<organism evidence="6 7">
    <name type="scientific">Geobacillus genomosp. 3</name>
    <dbReference type="NCBI Taxonomy" id="1921421"/>
    <lineage>
        <taxon>Bacteria</taxon>
        <taxon>Bacillati</taxon>
        <taxon>Bacillota</taxon>
        <taxon>Bacilli</taxon>
        <taxon>Bacillales</taxon>
        <taxon>Anoxybacillaceae</taxon>
        <taxon>Geobacillus</taxon>
    </lineage>
</organism>
<dbReference type="InterPro" id="IPR014347">
    <property type="entry name" value="Tautomerase/MIF_sf"/>
</dbReference>
<name>S5ZAE5_GEOG3</name>
<dbReference type="STRING" id="1921421.M493_17905"/>
<dbReference type="Gene3D" id="3.30.429.10">
    <property type="entry name" value="Macrophage Migration Inhibitory Factor"/>
    <property type="match status" value="1"/>
</dbReference>
<dbReference type="HOGENOM" id="CLU_148073_5_2_9"/>
<dbReference type="SUPFAM" id="SSF55331">
    <property type="entry name" value="Tautomerase/MIF"/>
    <property type="match status" value="1"/>
</dbReference>
<evidence type="ECO:0000256" key="1">
    <source>
        <dbReference type="ARBA" id="ARBA00006723"/>
    </source>
</evidence>
<gene>
    <name evidence="6" type="ORF">M493_17905</name>
</gene>
<proteinExistence type="inferred from homology"/>
<protein>
    <recommendedName>
        <fullName evidence="4">Tautomerase</fullName>
        <ecNumber evidence="4">5.3.2.-</ecNumber>
    </recommendedName>
</protein>
<dbReference type="PANTHER" id="PTHR35530:SF1">
    <property type="entry name" value="2-HYDROXYMUCONATE TAUTOMERASE"/>
    <property type="match status" value="1"/>
</dbReference>
<keyword evidence="7" id="KW-1185">Reference proteome</keyword>
<dbReference type="InterPro" id="IPR004370">
    <property type="entry name" value="4-OT-like_dom"/>
</dbReference>
<dbReference type="PATRIC" id="fig|1345697.3.peg.3534"/>
<dbReference type="NCBIfam" id="NF002571">
    <property type="entry name" value="PRK02220.1"/>
    <property type="match status" value="1"/>
</dbReference>
<dbReference type="EMBL" id="CP006254">
    <property type="protein sequence ID" value="AGT33787.1"/>
    <property type="molecule type" value="Genomic_DNA"/>
</dbReference>
<sequence>MRPFIDTHHEITDLLNGEGKKLPLVQIHMLEGRTEEQKKQMIAEVAEAIARTLNAPKGNIRIAIYELPKSHWSVGGVTLDEKETLPKQ</sequence>
<evidence type="ECO:0000259" key="5">
    <source>
        <dbReference type="Pfam" id="PF01361"/>
    </source>
</evidence>
<comment type="similarity">
    <text evidence="1 4">Belongs to the 4-oxalocrotonate tautomerase family.</text>
</comment>
<dbReference type="Pfam" id="PF01361">
    <property type="entry name" value="Tautomerase"/>
    <property type="match status" value="1"/>
</dbReference>